<dbReference type="InterPro" id="IPR052036">
    <property type="entry name" value="Hydrolase/PRTase-associated"/>
</dbReference>
<dbReference type="CDD" id="cd14728">
    <property type="entry name" value="Ere-like"/>
    <property type="match status" value="1"/>
</dbReference>
<keyword evidence="1" id="KW-0812">Transmembrane</keyword>
<proteinExistence type="predicted"/>
<feature type="transmembrane region" description="Helical" evidence="1">
    <location>
        <begin position="46"/>
        <end position="64"/>
    </location>
</feature>
<dbReference type="AlphaFoldDB" id="A0A562SI98"/>
<keyword evidence="1" id="KW-1133">Transmembrane helix</keyword>
<dbReference type="PANTHER" id="PTHR31299">
    <property type="entry name" value="ESTERASE, PUTATIVE (AFU_ORTHOLOGUE AFUA_1G05850)-RELATED"/>
    <property type="match status" value="1"/>
</dbReference>
<keyword evidence="1" id="KW-0472">Membrane</keyword>
<sequence>MQRVVVFYICCPRYRNRAGFYATRQMEVATHRMPATVKHYQVVMTLYKSMFVFCLLHVYVFGFAQKKVKQYVQQQAVQVKHIAINDNHFTDLEPLGAAIGDARIVALGEQMHGDGTTFEAKGRIIKYLHEKKGFNVLVFENDFFGLTYGFEQVPKNKDALHAFIYRHVIGLWSHCQSAAGLLYNYVYQTQSTETPLVLAGMDCQLQTPHSFSYIEAKLLTVLSKLAVTEEEAGLVKTVIANVPAVYFNGGKANAAACEKGFNALTQLLAGKAWAPLNAEEINLVENIQAAFQNILPYLKGNVLTATRHLYRDRQMFKNLLWLLKYKYPGEKFIIWAHNAHIAKAVEDFTDRPNETRMMGELLGNKNINPYTYYSLGFTSYNATSIWTTKPEQPIYAEKPARMSVENWINKSWNFAFVDWGKWNESSFRKPPFSMKGSLEFTQHRNAVQYWNKRFDGIFFIRQLEGCKKISEEDVLRN</sequence>
<name>A0A562SI98_9BACT</name>
<dbReference type="SUPFAM" id="SSF159501">
    <property type="entry name" value="EreA/ChaN-like"/>
    <property type="match status" value="1"/>
</dbReference>
<gene>
    <name evidence="2" type="ORF">IQ13_3323</name>
</gene>
<dbReference type="Gene3D" id="3.40.1660.10">
    <property type="entry name" value="EreA-like (biosynthetic domain)"/>
    <property type="match status" value="2"/>
</dbReference>
<dbReference type="EMBL" id="VLLE01000005">
    <property type="protein sequence ID" value="TWI80644.1"/>
    <property type="molecule type" value="Genomic_DNA"/>
</dbReference>
<dbReference type="InterPro" id="IPR007815">
    <property type="entry name" value="Emycin_Estase"/>
</dbReference>
<organism evidence="2 3">
    <name type="scientific">Lacibacter cauensis</name>
    <dbReference type="NCBI Taxonomy" id="510947"/>
    <lineage>
        <taxon>Bacteria</taxon>
        <taxon>Pseudomonadati</taxon>
        <taxon>Bacteroidota</taxon>
        <taxon>Chitinophagia</taxon>
        <taxon>Chitinophagales</taxon>
        <taxon>Chitinophagaceae</taxon>
        <taxon>Lacibacter</taxon>
    </lineage>
</organism>
<evidence type="ECO:0000313" key="2">
    <source>
        <dbReference type="EMBL" id="TWI80644.1"/>
    </source>
</evidence>
<comment type="caution">
    <text evidence="2">The sequence shown here is derived from an EMBL/GenBank/DDBJ whole genome shotgun (WGS) entry which is preliminary data.</text>
</comment>
<dbReference type="GO" id="GO:0046677">
    <property type="term" value="P:response to antibiotic"/>
    <property type="evidence" value="ECO:0007669"/>
    <property type="project" value="InterPro"/>
</dbReference>
<reference evidence="2 3" key="1">
    <citation type="journal article" date="2015" name="Stand. Genomic Sci.">
        <title>Genomic Encyclopedia of Bacterial and Archaeal Type Strains, Phase III: the genomes of soil and plant-associated and newly described type strains.</title>
        <authorList>
            <person name="Whitman W.B."/>
            <person name="Woyke T."/>
            <person name="Klenk H.P."/>
            <person name="Zhou Y."/>
            <person name="Lilburn T.G."/>
            <person name="Beck B.J."/>
            <person name="De Vos P."/>
            <person name="Vandamme P."/>
            <person name="Eisen J.A."/>
            <person name="Garrity G."/>
            <person name="Hugenholtz P."/>
            <person name="Kyrpides N.C."/>
        </authorList>
    </citation>
    <scope>NUCLEOTIDE SEQUENCE [LARGE SCALE GENOMIC DNA]</scope>
    <source>
        <strain evidence="2 3">CGMCC 1.7271</strain>
    </source>
</reference>
<dbReference type="PANTHER" id="PTHR31299:SF0">
    <property type="entry name" value="ESTERASE, PUTATIVE (AFU_ORTHOLOGUE AFUA_1G05850)-RELATED"/>
    <property type="match status" value="1"/>
</dbReference>
<dbReference type="Proteomes" id="UP000316167">
    <property type="component" value="Unassembled WGS sequence"/>
</dbReference>
<dbReference type="Pfam" id="PF05139">
    <property type="entry name" value="Erythro_esteras"/>
    <property type="match status" value="1"/>
</dbReference>
<evidence type="ECO:0000313" key="3">
    <source>
        <dbReference type="Proteomes" id="UP000316167"/>
    </source>
</evidence>
<accession>A0A562SI98</accession>
<keyword evidence="3" id="KW-1185">Reference proteome</keyword>
<protein>
    <submittedName>
        <fullName evidence="2">Erythromycin esterase-like protein</fullName>
    </submittedName>
</protein>
<evidence type="ECO:0000256" key="1">
    <source>
        <dbReference type="SAM" id="Phobius"/>
    </source>
</evidence>